<dbReference type="Proteomes" id="UP000585474">
    <property type="component" value="Unassembled WGS sequence"/>
</dbReference>
<evidence type="ECO:0000313" key="6">
    <source>
        <dbReference type="Proteomes" id="UP000585474"/>
    </source>
</evidence>
<sequence>MVPLKTKFALLLGNTVAVAVQPIKEDAIKKKPFTKKRRVVVTGLGVINPLGFDADIFYDNLLDGISGISEIEAFDCARGLYGWVAPKLLKRADKFMLYLLTAGKKALADGGITEDVMRELNKAKCGVVIGSSLGGMQVKASITSFAQEENPFCIPFATATMGSAMLAIGLGWMGPNYSIAAACATNNFCILNAANHIARGESASGQIYFHFIVLVSSSHLQDMMLCGGSDAAIIPIVHMAWTNLKDWEVFSCVKLFHRGIPPTKAPRPWDIV</sequence>
<dbReference type="PANTHER" id="PTHR11712:SF332">
    <property type="entry name" value="3-OXOACYL-[ACYL-CARRIER-PROTEIN] SYNTHASE II, CHLOROPLASTIC"/>
    <property type="match status" value="1"/>
</dbReference>
<dbReference type="EC" id="2.3.1.41" evidence="1"/>
<dbReference type="GO" id="GO:0004315">
    <property type="term" value="F:3-oxoacyl-[acyl-carrier-protein] synthase activity"/>
    <property type="evidence" value="ECO:0007669"/>
    <property type="project" value="UniProtKB-EC"/>
</dbReference>
<dbReference type="GO" id="GO:0006633">
    <property type="term" value="P:fatty acid biosynthetic process"/>
    <property type="evidence" value="ECO:0007669"/>
    <property type="project" value="TreeGrafter"/>
</dbReference>
<proteinExistence type="predicted"/>
<reference evidence="5 6" key="1">
    <citation type="submission" date="2019-07" db="EMBL/GenBank/DDBJ databases">
        <title>De Novo Assembly of kiwifruit Actinidia rufa.</title>
        <authorList>
            <person name="Sugita-Konishi S."/>
            <person name="Sato K."/>
            <person name="Mori E."/>
            <person name="Abe Y."/>
            <person name="Kisaki G."/>
            <person name="Hamano K."/>
            <person name="Suezawa K."/>
            <person name="Otani M."/>
            <person name="Fukuda T."/>
            <person name="Manabe T."/>
            <person name="Gomi K."/>
            <person name="Tabuchi M."/>
            <person name="Akimitsu K."/>
            <person name="Kataoka I."/>
        </authorList>
    </citation>
    <scope>NUCLEOTIDE SEQUENCE [LARGE SCALE GENOMIC DNA]</scope>
    <source>
        <strain evidence="6">cv. Fuchu</strain>
    </source>
</reference>
<dbReference type="OrthoDB" id="5334845at2759"/>
<dbReference type="InterPro" id="IPR014030">
    <property type="entry name" value="Ketoacyl_synth_N"/>
</dbReference>
<dbReference type="EMBL" id="BJWL01000018">
    <property type="protein sequence ID" value="GFZ05940.1"/>
    <property type="molecule type" value="Genomic_DNA"/>
</dbReference>
<feature type="chain" id="PRO_5029869983" description="beta-ketoacyl-[acyl-carrier-protein] synthase I" evidence="3">
    <location>
        <begin position="20"/>
        <end position="272"/>
    </location>
</feature>
<dbReference type="Pfam" id="PF00109">
    <property type="entry name" value="ketoacyl-synt"/>
    <property type="match status" value="1"/>
</dbReference>
<dbReference type="InterPro" id="IPR000794">
    <property type="entry name" value="Beta-ketoacyl_synthase"/>
</dbReference>
<dbReference type="InterPro" id="IPR016039">
    <property type="entry name" value="Thiolase-like"/>
</dbReference>
<keyword evidence="2" id="KW-0808">Transferase</keyword>
<dbReference type="PANTHER" id="PTHR11712">
    <property type="entry name" value="POLYKETIDE SYNTHASE-RELATED"/>
    <property type="match status" value="1"/>
</dbReference>
<dbReference type="Gene3D" id="3.40.47.10">
    <property type="match status" value="1"/>
</dbReference>
<feature type="domain" description="Beta-ketoacyl synthase-like N-terminal" evidence="4">
    <location>
        <begin position="83"/>
        <end position="202"/>
    </location>
</feature>
<gene>
    <name evidence="5" type="ORF">Acr_18g0001100</name>
</gene>
<dbReference type="SUPFAM" id="SSF53901">
    <property type="entry name" value="Thiolase-like"/>
    <property type="match status" value="1"/>
</dbReference>
<protein>
    <recommendedName>
        <fullName evidence="1">beta-ketoacyl-[acyl-carrier-protein] synthase I</fullName>
        <ecNumber evidence="1">2.3.1.41</ecNumber>
    </recommendedName>
</protein>
<keyword evidence="3" id="KW-0732">Signal</keyword>
<evidence type="ECO:0000256" key="1">
    <source>
        <dbReference type="ARBA" id="ARBA00013191"/>
    </source>
</evidence>
<keyword evidence="6" id="KW-1185">Reference proteome</keyword>
<evidence type="ECO:0000256" key="3">
    <source>
        <dbReference type="SAM" id="SignalP"/>
    </source>
</evidence>
<accession>A0A7J0G572</accession>
<evidence type="ECO:0000256" key="2">
    <source>
        <dbReference type="ARBA" id="ARBA00022679"/>
    </source>
</evidence>
<dbReference type="GO" id="GO:0005739">
    <property type="term" value="C:mitochondrion"/>
    <property type="evidence" value="ECO:0007669"/>
    <property type="project" value="TreeGrafter"/>
</dbReference>
<name>A0A7J0G572_9ERIC</name>
<dbReference type="AlphaFoldDB" id="A0A7J0G572"/>
<evidence type="ECO:0000313" key="5">
    <source>
        <dbReference type="EMBL" id="GFZ05940.1"/>
    </source>
</evidence>
<organism evidence="5 6">
    <name type="scientific">Actinidia rufa</name>
    <dbReference type="NCBI Taxonomy" id="165716"/>
    <lineage>
        <taxon>Eukaryota</taxon>
        <taxon>Viridiplantae</taxon>
        <taxon>Streptophyta</taxon>
        <taxon>Embryophyta</taxon>
        <taxon>Tracheophyta</taxon>
        <taxon>Spermatophyta</taxon>
        <taxon>Magnoliopsida</taxon>
        <taxon>eudicotyledons</taxon>
        <taxon>Gunneridae</taxon>
        <taxon>Pentapetalae</taxon>
        <taxon>asterids</taxon>
        <taxon>Ericales</taxon>
        <taxon>Actinidiaceae</taxon>
        <taxon>Actinidia</taxon>
    </lineage>
</organism>
<evidence type="ECO:0000259" key="4">
    <source>
        <dbReference type="Pfam" id="PF00109"/>
    </source>
</evidence>
<comment type="caution">
    <text evidence="5">The sequence shown here is derived from an EMBL/GenBank/DDBJ whole genome shotgun (WGS) entry which is preliminary data.</text>
</comment>
<feature type="signal peptide" evidence="3">
    <location>
        <begin position="1"/>
        <end position="19"/>
    </location>
</feature>